<dbReference type="AlphaFoldDB" id="A0A833P047"/>
<evidence type="ECO:0000313" key="2">
    <source>
        <dbReference type="EMBL" id="KAF0134472.1"/>
    </source>
</evidence>
<dbReference type="Pfam" id="PF13200">
    <property type="entry name" value="DUF4015"/>
    <property type="match status" value="1"/>
</dbReference>
<evidence type="ECO:0000313" key="3">
    <source>
        <dbReference type="Proteomes" id="UP000488506"/>
    </source>
</evidence>
<dbReference type="SUPFAM" id="SSF51445">
    <property type="entry name" value="(Trans)glycosidases"/>
    <property type="match status" value="1"/>
</dbReference>
<dbReference type="Proteomes" id="UP000488506">
    <property type="component" value="Unassembled WGS sequence"/>
</dbReference>
<evidence type="ECO:0000259" key="1">
    <source>
        <dbReference type="Pfam" id="PF13200"/>
    </source>
</evidence>
<sequence length="363" mass="41055">MKIIKFSAFGLLIIILPILLAFTMEKDEPSIKEPIKKEKRTSDRGIYVTASTAQSSSRLNYLIKQCKNLNLNTMVIDVKEVVKTDALELAKEKMLNSDFVVEPSEWLKKLTARLHEEGFIVTARVVAFKDDHLVIARPDLGIHLAGGALYRDRKGGRWANPYLREVRLYNEIISEIAAASGVDEIQFDYIRFPTEGAAKSIPYNTKTTKVEIINEFLKGTKARLDKYNVSLAVDIFGITAWQDLKDVNSLGQSLEAMSKYLDVLSPMLYPSHFHAGYDGFSNPGSYPYHFMNTGVKKSQEILASAECTTKLVPWIQGFNMRSPNFGSNYIREQIKACHDEGIDSFLIWNARNVYDSVPKYIGF</sequence>
<name>A0A833P047_UNCSA</name>
<dbReference type="InterPro" id="IPR017853">
    <property type="entry name" value="GH"/>
</dbReference>
<dbReference type="Gene3D" id="3.20.20.80">
    <property type="entry name" value="Glycosidases"/>
    <property type="match status" value="1"/>
</dbReference>
<reference evidence="2 3" key="1">
    <citation type="submission" date="2019-12" db="EMBL/GenBank/DDBJ databases">
        <authorList>
            <person name="Wolfe R."/>
            <person name="Danczak R."/>
            <person name="Wilkins M."/>
        </authorList>
    </citation>
    <scope>NUCLEOTIDE SEQUENCE [LARGE SCALE GENOMIC DNA]</scope>
    <source>
        <strain evidence="2">X2_MaxBin.013</strain>
    </source>
</reference>
<dbReference type="InterPro" id="IPR025275">
    <property type="entry name" value="DUF4015"/>
</dbReference>
<feature type="domain" description="DUF4015" evidence="1">
    <location>
        <begin position="45"/>
        <end position="354"/>
    </location>
</feature>
<protein>
    <submittedName>
        <fullName evidence="2">GTP-binding protein</fullName>
    </submittedName>
</protein>
<comment type="caution">
    <text evidence="2">The sequence shown here is derived from an EMBL/GenBank/DDBJ whole genome shotgun (WGS) entry which is preliminary data.</text>
</comment>
<gene>
    <name evidence="2" type="ORF">FD145_697</name>
</gene>
<organism evidence="2 3">
    <name type="scientific">Candidatus Saganbacteria bacterium</name>
    <dbReference type="NCBI Taxonomy" id="2575572"/>
    <lineage>
        <taxon>Bacteria</taxon>
        <taxon>Bacillati</taxon>
        <taxon>Saganbacteria</taxon>
    </lineage>
</organism>
<dbReference type="EMBL" id="WPAF01000008">
    <property type="protein sequence ID" value="KAF0134472.1"/>
    <property type="molecule type" value="Genomic_DNA"/>
</dbReference>
<accession>A0A833P047</accession>
<proteinExistence type="predicted"/>